<evidence type="ECO:0000313" key="2">
    <source>
        <dbReference type="EMBL" id="CEM49184.1"/>
    </source>
</evidence>
<feature type="non-terminal residue" evidence="2">
    <location>
        <position position="359"/>
    </location>
</feature>
<name>A0A0G4HXF7_9ALVE</name>
<dbReference type="Gene3D" id="3.90.75.20">
    <property type="match status" value="1"/>
</dbReference>
<dbReference type="InterPro" id="IPR003615">
    <property type="entry name" value="HNH_nuc"/>
</dbReference>
<reference evidence="2" key="1">
    <citation type="submission" date="2014-11" db="EMBL/GenBank/DDBJ databases">
        <authorList>
            <person name="Otto D Thomas"/>
            <person name="Naeem Raeece"/>
        </authorList>
    </citation>
    <scope>NUCLEOTIDE SEQUENCE</scope>
</reference>
<organism evidence="2">
    <name type="scientific">Chromera velia CCMP2878</name>
    <dbReference type="NCBI Taxonomy" id="1169474"/>
    <lineage>
        <taxon>Eukaryota</taxon>
        <taxon>Sar</taxon>
        <taxon>Alveolata</taxon>
        <taxon>Colpodellida</taxon>
        <taxon>Chromeraceae</taxon>
        <taxon>Chromera</taxon>
    </lineage>
</organism>
<dbReference type="AlphaFoldDB" id="A0A0G4HXF7"/>
<dbReference type="SUPFAM" id="SSF54060">
    <property type="entry name" value="His-Me finger endonucleases"/>
    <property type="match status" value="1"/>
</dbReference>
<feature type="domain" description="HNH nuclease" evidence="1">
    <location>
        <begin position="127"/>
        <end position="184"/>
    </location>
</feature>
<dbReference type="SMART" id="SM00507">
    <property type="entry name" value="HNHc"/>
    <property type="match status" value="1"/>
</dbReference>
<protein>
    <recommendedName>
        <fullName evidence="1">HNH nuclease domain-containing protein</fullName>
    </recommendedName>
</protein>
<dbReference type="InterPro" id="IPR044925">
    <property type="entry name" value="His-Me_finger_sf"/>
</dbReference>
<dbReference type="EMBL" id="CDMZ01004259">
    <property type="protein sequence ID" value="CEM49184.1"/>
    <property type="molecule type" value="Genomic_DNA"/>
</dbReference>
<dbReference type="Pfam" id="PF13392">
    <property type="entry name" value="HNH_3"/>
    <property type="match status" value="1"/>
</dbReference>
<proteinExistence type="predicted"/>
<accession>A0A0G4HXF7</accession>
<dbReference type="CDD" id="cd00085">
    <property type="entry name" value="HNHc"/>
    <property type="match status" value="1"/>
</dbReference>
<gene>
    <name evidence="2" type="ORF">Cvel_1474</name>
</gene>
<evidence type="ECO:0000259" key="1">
    <source>
        <dbReference type="SMART" id="SM00507"/>
    </source>
</evidence>
<sequence>MSIRNITSRLFQGHGLLSKTPLLPVVPQRLPYFRIQYSFRYSSTSNQYGVNRIQRVGGESWVIAEKCKEEEFVDIPSDVFNGKLSGWKVSRDGRIKTSRGAFSGPDGKGNLSKVLGEVSGYYWAKICGKQYRVHRLVALTFLGKEKEVKEQKFPGKQLDVDHIDGDKQNNSVDNLQWLTRQEHVEKTVASQVYPRPNFSSALCVYLANSAAGFERTFPSMSSCAKFLKTSTGGKLSTARLFDNPDGVKLKGWRVRIDDRKFQVQKGELFRRLFGLHGQRGRVVLVLDPPSEDLGLKHYIEVSNLGRVRFPNGRISTGRMMKGYLYSKGFLVHRLVAEAFHSEHKKALVAAGVEESTLQV</sequence>